<organism evidence="2 3">
    <name type="scientific">Aquamicrobium terrae</name>
    <dbReference type="NCBI Taxonomy" id="1324945"/>
    <lineage>
        <taxon>Bacteria</taxon>
        <taxon>Pseudomonadati</taxon>
        <taxon>Pseudomonadota</taxon>
        <taxon>Alphaproteobacteria</taxon>
        <taxon>Hyphomicrobiales</taxon>
        <taxon>Phyllobacteriaceae</taxon>
        <taxon>Aquamicrobium</taxon>
    </lineage>
</organism>
<comment type="caution">
    <text evidence="2">The sequence shown here is derived from an EMBL/GenBank/DDBJ whole genome shotgun (WGS) entry which is preliminary data.</text>
</comment>
<evidence type="ECO:0000313" key="2">
    <source>
        <dbReference type="EMBL" id="MET3793484.1"/>
    </source>
</evidence>
<dbReference type="RefSeq" id="WP_354197421.1">
    <property type="nucleotide sequence ID" value="NZ_JBEPML010000014.1"/>
</dbReference>
<gene>
    <name evidence="2" type="ORF">ABID37_003712</name>
</gene>
<reference evidence="2 3" key="1">
    <citation type="submission" date="2024-06" db="EMBL/GenBank/DDBJ databases">
        <title>Genomic Encyclopedia of Type Strains, Phase IV (KMG-IV): sequencing the most valuable type-strain genomes for metagenomic binning, comparative biology and taxonomic classification.</title>
        <authorList>
            <person name="Goeker M."/>
        </authorList>
    </citation>
    <scope>NUCLEOTIDE SEQUENCE [LARGE SCALE GENOMIC DNA]</scope>
    <source>
        <strain evidence="2 3">DSM 27865</strain>
    </source>
</reference>
<evidence type="ECO:0000256" key="1">
    <source>
        <dbReference type="SAM" id="MobiDB-lite"/>
    </source>
</evidence>
<sequence>MDTLASLIWTDAPITVRIGPENADLALPPIATVGKVLDASVDGGVLRIALADDTADLKRPLLVDRFAGTGGIEGPAEWDGMLKPRAWGRCFNVVGRPIDTANNIWCFAEPVNARYLHFDVTQPTGQPISAGIVMVGKAFRPALGQEWGAGRRPIDTGSVTPLLSGGFSIVEGARKRHLNFTLGDLSEAEADQLEDLALDRGDSECSRRRSTGIYRAGAARLPSAGVAFLTRPGIADLGSLPSRHTVQRAEARLGKSGTKLMPSDSSRQHTPLRPSGRA</sequence>
<feature type="region of interest" description="Disordered" evidence="1">
    <location>
        <begin position="239"/>
        <end position="278"/>
    </location>
</feature>
<keyword evidence="3" id="KW-1185">Reference proteome</keyword>
<dbReference type="EMBL" id="JBEPML010000014">
    <property type="protein sequence ID" value="MET3793484.1"/>
    <property type="molecule type" value="Genomic_DNA"/>
</dbReference>
<proteinExistence type="predicted"/>
<protein>
    <submittedName>
        <fullName evidence="2">Uncharacterized protein</fullName>
    </submittedName>
</protein>
<accession>A0ABV2N405</accession>
<dbReference type="Proteomes" id="UP001549076">
    <property type="component" value="Unassembled WGS sequence"/>
</dbReference>
<evidence type="ECO:0000313" key="3">
    <source>
        <dbReference type="Proteomes" id="UP001549076"/>
    </source>
</evidence>
<name>A0ABV2N405_9HYPH</name>